<feature type="compositionally biased region" description="Low complexity" evidence="1">
    <location>
        <begin position="1"/>
        <end position="19"/>
    </location>
</feature>
<evidence type="ECO:0000256" key="1">
    <source>
        <dbReference type="SAM" id="MobiDB-lite"/>
    </source>
</evidence>
<proteinExistence type="predicted"/>
<feature type="region of interest" description="Disordered" evidence="1">
    <location>
        <begin position="235"/>
        <end position="271"/>
    </location>
</feature>
<feature type="domain" description="No apical meristem-associated C-terminal" evidence="2">
    <location>
        <begin position="107"/>
        <end position="191"/>
    </location>
</feature>
<organism evidence="4 5">
    <name type="scientific">Phytophthora cactorum</name>
    <dbReference type="NCBI Taxonomy" id="29920"/>
    <lineage>
        <taxon>Eukaryota</taxon>
        <taxon>Sar</taxon>
        <taxon>Stramenopiles</taxon>
        <taxon>Oomycota</taxon>
        <taxon>Peronosporomycetes</taxon>
        <taxon>Peronosporales</taxon>
        <taxon>Peronosporaceae</taxon>
        <taxon>Phytophthora</taxon>
    </lineage>
</organism>
<sequence>MESLTPELLDSSSPSSENYSPEDDEMFWALVHQGYRAKFDDPSKAEDIQTLRQQWGTMRSSVADFNENLTEIWPNGPAKYLDTLPRHDRHKLLKKVLILYQDRMGETFEYLEVWNLLTHHAKWERRSQEEATIHRGKSAPTVLDCPAATVESDAESCGDLEKGEKRPASISLTTQPTSSQQRVTGAKRRKRMPMRVEPQVDSMDEDEEIGHITPMETNGVNADYIVVEEMSRTPGNVTCVTPDHSAETKQAAGNAAKDDSGSDTEVIIHQT</sequence>
<accession>A0A8T1HJ81</accession>
<reference evidence="4" key="1">
    <citation type="submission" date="2018-05" db="EMBL/GenBank/DDBJ databases">
        <title>Effector identification in a new, highly contiguous assembly of the strawberry crown rot pathogen Phytophthora cactorum.</title>
        <authorList>
            <person name="Armitage A.D."/>
            <person name="Nellist C.F."/>
            <person name="Bates H."/>
            <person name="Vickerstaff R.J."/>
            <person name="Harrison R.J."/>
        </authorList>
    </citation>
    <scope>NUCLEOTIDE SEQUENCE</scope>
    <source>
        <strain evidence="3">4032</strain>
        <strain evidence="4">P421</strain>
    </source>
</reference>
<dbReference type="EMBL" id="RCMI01001234">
    <property type="protein sequence ID" value="KAG2888163.1"/>
    <property type="molecule type" value="Genomic_DNA"/>
</dbReference>
<dbReference type="VEuPathDB" id="FungiDB:PC110_g6740"/>
<evidence type="ECO:0000313" key="5">
    <source>
        <dbReference type="Proteomes" id="UP000760860"/>
    </source>
</evidence>
<feature type="region of interest" description="Disordered" evidence="1">
    <location>
        <begin position="154"/>
        <end position="195"/>
    </location>
</feature>
<feature type="region of interest" description="Disordered" evidence="1">
    <location>
        <begin position="1"/>
        <end position="21"/>
    </location>
</feature>
<evidence type="ECO:0000259" key="2">
    <source>
        <dbReference type="Pfam" id="PF14303"/>
    </source>
</evidence>
<dbReference type="EMBL" id="RCMV01000894">
    <property type="protein sequence ID" value="KAG3211936.1"/>
    <property type="molecule type" value="Genomic_DNA"/>
</dbReference>
<evidence type="ECO:0000313" key="4">
    <source>
        <dbReference type="EMBL" id="KAG3211936.1"/>
    </source>
</evidence>
<evidence type="ECO:0000313" key="3">
    <source>
        <dbReference type="EMBL" id="KAG2888163.1"/>
    </source>
</evidence>
<dbReference type="Proteomes" id="UP000760860">
    <property type="component" value="Unassembled WGS sequence"/>
</dbReference>
<dbReference type="InterPro" id="IPR029466">
    <property type="entry name" value="NAM-associated_C"/>
</dbReference>
<dbReference type="AlphaFoldDB" id="A0A8T1HJ81"/>
<dbReference type="Proteomes" id="UP000774804">
    <property type="component" value="Unassembled WGS sequence"/>
</dbReference>
<protein>
    <recommendedName>
        <fullName evidence="2">No apical meristem-associated C-terminal domain-containing protein</fullName>
    </recommendedName>
</protein>
<name>A0A8T1HJ81_9STRA</name>
<dbReference type="Pfam" id="PF14303">
    <property type="entry name" value="NAM-associated"/>
    <property type="match status" value="1"/>
</dbReference>
<feature type="compositionally biased region" description="Polar residues" evidence="1">
    <location>
        <begin position="170"/>
        <end position="183"/>
    </location>
</feature>
<gene>
    <name evidence="3" type="ORF">PC115_g20138</name>
    <name evidence="4" type="ORF">PC129_g17090</name>
</gene>
<comment type="caution">
    <text evidence="4">The sequence shown here is derived from an EMBL/GenBank/DDBJ whole genome shotgun (WGS) entry which is preliminary data.</text>
</comment>